<name>A0A519BJ62_ACIG2</name>
<sequence length="278" mass="31869">MKNIRDLILSYLALYPNKQNEPIETYLALWQCLSLISQINSSRHSTKNKTDKDKLNDLFKDYAKNILEALKDTEIILKIKNILSFTNSECPILITKFEDLSEYINNIGELSDLQAELSNLKSYAKINFNFKGHINDINEENTAEKESYKKIKQIEKKLDYFLESLVSLLHLGKNKMFKSIKLDLLGNYALDYASDSYVSGSCYASDNSDTTDKKLYTSNKSNMNMNRGNIIHKISHDEEIKNLENFTGGNNDFSDFDIEFSNNAADILYCIIIGILKS</sequence>
<comment type="caution">
    <text evidence="1">The sequence shown here is derived from an EMBL/GenBank/DDBJ whole genome shotgun (WGS) entry which is preliminary data.</text>
</comment>
<dbReference type="AlphaFoldDB" id="A0A519BJ62"/>
<gene>
    <name evidence="1" type="ORF">EVJ46_03450</name>
</gene>
<evidence type="ECO:0000313" key="2">
    <source>
        <dbReference type="Proteomes" id="UP000316562"/>
    </source>
</evidence>
<proteinExistence type="predicted"/>
<accession>A0A519BJ62</accession>
<protein>
    <submittedName>
        <fullName evidence="1">Uncharacterized protein</fullName>
    </submittedName>
</protein>
<evidence type="ECO:0000313" key="1">
    <source>
        <dbReference type="EMBL" id="RZD17296.1"/>
    </source>
</evidence>
<dbReference type="EMBL" id="SGBC01000001">
    <property type="protein sequence ID" value="RZD17296.1"/>
    <property type="molecule type" value="Genomic_DNA"/>
</dbReference>
<dbReference type="Proteomes" id="UP000316562">
    <property type="component" value="Unassembled WGS sequence"/>
</dbReference>
<reference evidence="1 2" key="1">
    <citation type="journal article" date="2019" name="ISME J.">
        <title>Insights into ecological role of a new deltaproteobacterial order Candidatus Acidulodesulfobacterales by metagenomics and metatranscriptomics.</title>
        <authorList>
            <person name="Tan S."/>
            <person name="Liu J."/>
            <person name="Fang Y."/>
            <person name="Hedlund B.P."/>
            <person name="Lian Z.H."/>
            <person name="Huang L.Y."/>
            <person name="Li J.T."/>
            <person name="Huang L.N."/>
            <person name="Li W.J."/>
            <person name="Jiang H.C."/>
            <person name="Dong H.L."/>
            <person name="Shu W.S."/>
        </authorList>
    </citation>
    <scope>NUCLEOTIDE SEQUENCE [LARGE SCALE GENOMIC DNA]</scope>
    <source>
        <strain evidence="1">AP2</strain>
    </source>
</reference>
<organism evidence="1 2">
    <name type="scientific">Acididesulfobacter guangdongensis</name>
    <dbReference type="NCBI Taxonomy" id="2597225"/>
    <lineage>
        <taxon>Bacteria</taxon>
        <taxon>Deltaproteobacteria</taxon>
        <taxon>Candidatus Acidulodesulfobacterales</taxon>
        <taxon>Candidatus Acididesulfobacter</taxon>
    </lineage>
</organism>